<feature type="domain" description="SnoaL-like" evidence="3">
    <location>
        <begin position="37"/>
        <end position="140"/>
    </location>
</feature>
<dbReference type="AlphaFoldDB" id="A0A5C6E2E4"/>
<name>A0A5C6E2E4_9BACT</name>
<comment type="caution">
    <text evidence="4">The sequence shown here is derived from an EMBL/GenBank/DDBJ whole genome shotgun (WGS) entry which is preliminary data.</text>
</comment>
<feature type="signal peptide" evidence="2">
    <location>
        <begin position="1"/>
        <end position="23"/>
    </location>
</feature>
<proteinExistence type="predicted"/>
<evidence type="ECO:0000313" key="5">
    <source>
        <dbReference type="Proteomes" id="UP000319143"/>
    </source>
</evidence>
<dbReference type="Gene3D" id="3.10.450.50">
    <property type="match status" value="1"/>
</dbReference>
<organism evidence="4 5">
    <name type="scientific">Novipirellula artificiosorum</name>
    <dbReference type="NCBI Taxonomy" id="2528016"/>
    <lineage>
        <taxon>Bacteria</taxon>
        <taxon>Pseudomonadati</taxon>
        <taxon>Planctomycetota</taxon>
        <taxon>Planctomycetia</taxon>
        <taxon>Pirellulales</taxon>
        <taxon>Pirellulaceae</taxon>
        <taxon>Novipirellula</taxon>
    </lineage>
</organism>
<gene>
    <name evidence="4" type="ORF">Poly41_09630</name>
</gene>
<evidence type="ECO:0000256" key="1">
    <source>
        <dbReference type="SAM" id="MobiDB-lite"/>
    </source>
</evidence>
<feature type="compositionally biased region" description="Polar residues" evidence="1">
    <location>
        <begin position="285"/>
        <end position="297"/>
    </location>
</feature>
<dbReference type="EMBL" id="SJPV01000001">
    <property type="protein sequence ID" value="TWU42664.1"/>
    <property type="molecule type" value="Genomic_DNA"/>
</dbReference>
<feature type="region of interest" description="Disordered" evidence="1">
    <location>
        <begin position="283"/>
        <end position="315"/>
    </location>
</feature>
<feature type="compositionally biased region" description="Low complexity" evidence="1">
    <location>
        <begin position="305"/>
        <end position="315"/>
    </location>
</feature>
<reference evidence="4 5" key="1">
    <citation type="submission" date="2019-02" db="EMBL/GenBank/DDBJ databases">
        <title>Deep-cultivation of Planctomycetes and their phenomic and genomic characterization uncovers novel biology.</title>
        <authorList>
            <person name="Wiegand S."/>
            <person name="Jogler M."/>
            <person name="Boedeker C."/>
            <person name="Pinto D."/>
            <person name="Vollmers J."/>
            <person name="Rivas-Marin E."/>
            <person name="Kohn T."/>
            <person name="Peeters S.H."/>
            <person name="Heuer A."/>
            <person name="Rast P."/>
            <person name="Oberbeckmann S."/>
            <person name="Bunk B."/>
            <person name="Jeske O."/>
            <person name="Meyerdierks A."/>
            <person name="Storesund J.E."/>
            <person name="Kallscheuer N."/>
            <person name="Luecker S."/>
            <person name="Lage O.M."/>
            <person name="Pohl T."/>
            <person name="Merkel B.J."/>
            <person name="Hornburger P."/>
            <person name="Mueller R.-W."/>
            <person name="Bruemmer F."/>
            <person name="Labrenz M."/>
            <person name="Spormann A.M."/>
            <person name="Op Den Camp H."/>
            <person name="Overmann J."/>
            <person name="Amann R."/>
            <person name="Jetten M.S.M."/>
            <person name="Mascher T."/>
            <person name="Medema M.H."/>
            <person name="Devos D.P."/>
            <person name="Kaster A.-K."/>
            <person name="Ovreas L."/>
            <person name="Rohde M."/>
            <person name="Galperin M.Y."/>
            <person name="Jogler C."/>
        </authorList>
    </citation>
    <scope>NUCLEOTIDE SEQUENCE [LARGE SCALE GENOMIC DNA]</scope>
    <source>
        <strain evidence="4 5">Poly41</strain>
    </source>
</reference>
<dbReference type="SUPFAM" id="SSF54427">
    <property type="entry name" value="NTF2-like"/>
    <property type="match status" value="1"/>
</dbReference>
<keyword evidence="2" id="KW-0732">Signal</keyword>
<feature type="chain" id="PRO_5022771324" evidence="2">
    <location>
        <begin position="24"/>
        <end position="315"/>
    </location>
</feature>
<dbReference type="InterPro" id="IPR032710">
    <property type="entry name" value="NTF2-like_dom_sf"/>
</dbReference>
<dbReference type="InterPro" id="IPR037401">
    <property type="entry name" value="SnoaL-like"/>
</dbReference>
<evidence type="ECO:0000259" key="3">
    <source>
        <dbReference type="Pfam" id="PF12680"/>
    </source>
</evidence>
<keyword evidence="5" id="KW-1185">Reference proteome</keyword>
<sequence precursor="true">MRSTRMRFFVAIFSMAIPLAGLSADDSSGDSSVIREIQAYVEAFNAEDAAKVESMWAENATHMDHELNQRTDGRAAIMADIAAVFDLPEPVTLSGSVDNVRMVTDSVASIDGKINVTVGDFEPTTNKFSAILTKQDEKWVIDSMEEMSVPSPVSAAAALSKLDWLIGSWQDASGEMRVRCSVKRAIGGSFLVRSFEASADDEAVAQSTQVIGWDPRLGQFRSWTFDADGSFGEGVWSENGGQWLIKSAQVLADGQTASGTFVMTPQDSDHFAIELIGRTIEGELQPSSPEVTVSRVGSSDEADDSTTTTEPSSGQ</sequence>
<dbReference type="Proteomes" id="UP000319143">
    <property type="component" value="Unassembled WGS sequence"/>
</dbReference>
<accession>A0A5C6E2E4</accession>
<protein>
    <submittedName>
        <fullName evidence="4">SnoaL-like domain protein</fullName>
    </submittedName>
</protein>
<evidence type="ECO:0000256" key="2">
    <source>
        <dbReference type="SAM" id="SignalP"/>
    </source>
</evidence>
<evidence type="ECO:0000313" key="4">
    <source>
        <dbReference type="EMBL" id="TWU42664.1"/>
    </source>
</evidence>
<dbReference type="Pfam" id="PF12680">
    <property type="entry name" value="SnoaL_2"/>
    <property type="match status" value="1"/>
</dbReference>